<dbReference type="CDD" id="cd00067">
    <property type="entry name" value="GAL4"/>
    <property type="match status" value="1"/>
</dbReference>
<keyword evidence="3" id="KW-0804">Transcription</keyword>
<reference evidence="7 8" key="1">
    <citation type="submission" date="2023-08" db="EMBL/GenBank/DDBJ databases">
        <title>Black Yeasts Isolated from many extreme environments.</title>
        <authorList>
            <person name="Coleine C."/>
            <person name="Stajich J.E."/>
            <person name="Selbmann L."/>
        </authorList>
    </citation>
    <scope>NUCLEOTIDE SEQUENCE [LARGE SCALE GENOMIC DNA]</scope>
    <source>
        <strain evidence="7 8">CCFEE 6328</strain>
    </source>
</reference>
<dbReference type="Pfam" id="PF00172">
    <property type="entry name" value="Zn_clus"/>
    <property type="match status" value="1"/>
</dbReference>
<keyword evidence="1" id="KW-0805">Transcription regulation</keyword>
<dbReference type="Proteomes" id="UP001345691">
    <property type="component" value="Unassembled WGS sequence"/>
</dbReference>
<evidence type="ECO:0000256" key="1">
    <source>
        <dbReference type="ARBA" id="ARBA00023015"/>
    </source>
</evidence>
<dbReference type="EMBL" id="JAVRRF010000001">
    <property type="protein sequence ID" value="KAK5068347.1"/>
    <property type="molecule type" value="Genomic_DNA"/>
</dbReference>
<dbReference type="SUPFAM" id="SSF57701">
    <property type="entry name" value="Zn2/Cys6 DNA-binding domain"/>
    <property type="match status" value="1"/>
</dbReference>
<organism evidence="7 8">
    <name type="scientific">Exophiala sideris</name>
    <dbReference type="NCBI Taxonomy" id="1016849"/>
    <lineage>
        <taxon>Eukaryota</taxon>
        <taxon>Fungi</taxon>
        <taxon>Dikarya</taxon>
        <taxon>Ascomycota</taxon>
        <taxon>Pezizomycotina</taxon>
        <taxon>Eurotiomycetes</taxon>
        <taxon>Chaetothyriomycetidae</taxon>
        <taxon>Chaetothyriales</taxon>
        <taxon>Herpotrichiellaceae</taxon>
        <taxon>Exophiala</taxon>
    </lineage>
</organism>
<evidence type="ECO:0000256" key="2">
    <source>
        <dbReference type="ARBA" id="ARBA00023125"/>
    </source>
</evidence>
<evidence type="ECO:0000313" key="8">
    <source>
        <dbReference type="Proteomes" id="UP001345691"/>
    </source>
</evidence>
<keyword evidence="8" id="KW-1185">Reference proteome</keyword>
<dbReference type="SMART" id="SM00066">
    <property type="entry name" value="GAL4"/>
    <property type="match status" value="1"/>
</dbReference>
<name>A0ABR0JQV9_9EURO</name>
<dbReference type="PANTHER" id="PTHR38791">
    <property type="entry name" value="ZN(II)2CYS6 TRANSCRIPTION FACTOR (EUROFUNG)-RELATED-RELATED"/>
    <property type="match status" value="1"/>
</dbReference>
<accession>A0ABR0JQV9</accession>
<feature type="region of interest" description="Disordered" evidence="5">
    <location>
        <begin position="523"/>
        <end position="543"/>
    </location>
</feature>
<proteinExistence type="predicted"/>
<gene>
    <name evidence="7" type="ORF">LTR69_000465</name>
</gene>
<dbReference type="PROSITE" id="PS50048">
    <property type="entry name" value="ZN2_CY6_FUNGAL_2"/>
    <property type="match status" value="1"/>
</dbReference>
<keyword evidence="4" id="KW-0539">Nucleus</keyword>
<evidence type="ECO:0000313" key="7">
    <source>
        <dbReference type="EMBL" id="KAK5068347.1"/>
    </source>
</evidence>
<evidence type="ECO:0000256" key="3">
    <source>
        <dbReference type="ARBA" id="ARBA00023163"/>
    </source>
</evidence>
<dbReference type="InterPro" id="IPR036864">
    <property type="entry name" value="Zn2-C6_fun-type_DNA-bd_sf"/>
</dbReference>
<evidence type="ECO:0000256" key="5">
    <source>
        <dbReference type="SAM" id="MobiDB-lite"/>
    </source>
</evidence>
<feature type="domain" description="Zn(2)-C6 fungal-type" evidence="6">
    <location>
        <begin position="7"/>
        <end position="35"/>
    </location>
</feature>
<dbReference type="PROSITE" id="PS00463">
    <property type="entry name" value="ZN2_CY6_FUNGAL_1"/>
    <property type="match status" value="1"/>
</dbReference>
<evidence type="ECO:0000259" key="6">
    <source>
        <dbReference type="PROSITE" id="PS50048"/>
    </source>
</evidence>
<dbReference type="Gene3D" id="4.10.240.10">
    <property type="entry name" value="Zn(2)-C6 fungal-type DNA-binding domain"/>
    <property type="match status" value="1"/>
</dbReference>
<sequence length="601" mass="66077">MPNPSKACQICKTRRVKCDETKPICNRCVKARRECLPLEAVKQASFLIHVENRYASGQTKRPRGPRSALYLIPTNDATTGPSVSPSKLQQEQDAPLWLQQKDPCALSTPWEHACPPLLRQGEDLHPPPSQSEEELETKAMTYFLNHHLELTSQNPKTMSCVTICLHAWNQSGRTCTMVNLALSSLALAVYWRTHLLALAAVQASTLYDRLLPIARQLLTKVQDVHQPTLDQTYIEGCLLTVMLMGQYDSTVYCPRLAGLPPRAAFVSSTSWWHHDGAMAILKVWYEVLSPTSKPSCIIRHARRGYIRSALLRAIPLPEWMSDGALFGEEGLDLDYDSIMVRVVELRHKLSEIQTSARKGDGPAPMAAEMLNSQARDLDTALRVWAIKIPVSHSLTRHILADSDGKGWPRQHFFSSMVYAYACPAYAAVWAQYYSARMLVNSMRLRILRLLVVPSCPLVNADYEDQSSDTAMALQAMADSLACALPSVVGHFGSVEPTSISQYDLGSSRTGSLLCSVSGLPPGSGSASNSGGSSVAPTDVSDGPEIKPHLAGAAGWPLMIACSVEGIDRKQQEWFRAELAYIGKVTGNGVLQCADTDQWMGM</sequence>
<feature type="compositionally biased region" description="Low complexity" evidence="5">
    <location>
        <begin position="523"/>
        <end position="536"/>
    </location>
</feature>
<dbReference type="InterPro" id="IPR001138">
    <property type="entry name" value="Zn2Cys6_DnaBD"/>
</dbReference>
<dbReference type="InterPro" id="IPR053175">
    <property type="entry name" value="DHMBA_Reg_Transcription_Factor"/>
</dbReference>
<dbReference type="PANTHER" id="PTHR38791:SF11">
    <property type="entry name" value="ZN(II)2CYS6 TRANSCRIPTION FACTOR (EUROFUNG)"/>
    <property type="match status" value="1"/>
</dbReference>
<protein>
    <recommendedName>
        <fullName evidence="6">Zn(2)-C6 fungal-type domain-containing protein</fullName>
    </recommendedName>
</protein>
<evidence type="ECO:0000256" key="4">
    <source>
        <dbReference type="ARBA" id="ARBA00023242"/>
    </source>
</evidence>
<comment type="caution">
    <text evidence="7">The sequence shown here is derived from an EMBL/GenBank/DDBJ whole genome shotgun (WGS) entry which is preliminary data.</text>
</comment>
<keyword evidence="2" id="KW-0238">DNA-binding</keyword>